<proteinExistence type="predicted"/>
<name>A0A6A0A6X4_HAELA</name>
<reference evidence="2 3" key="1">
    <citation type="submission" date="2020-02" db="EMBL/GenBank/DDBJ databases">
        <title>Draft genome sequence of Haematococcus lacustris strain NIES-144.</title>
        <authorList>
            <person name="Morimoto D."/>
            <person name="Nakagawa S."/>
            <person name="Yoshida T."/>
            <person name="Sawayama S."/>
        </authorList>
    </citation>
    <scope>NUCLEOTIDE SEQUENCE [LARGE SCALE GENOMIC DNA]</scope>
    <source>
        <strain evidence="2 3">NIES-144</strain>
    </source>
</reference>
<feature type="non-terminal residue" evidence="2">
    <location>
        <position position="108"/>
    </location>
</feature>
<sequence>ARGSSNGVAGRGPSANGAANGAAGGAAGGARSVDDINGWGSGWPQDWDPEESLNEQDLGTLADAAESTLRKRPGMTTPRDKWITPLLDLGAVTGAVDLDQERTEDTLQ</sequence>
<feature type="non-terminal residue" evidence="2">
    <location>
        <position position="1"/>
    </location>
</feature>
<dbReference type="AlphaFoldDB" id="A0A6A0A6X4"/>
<keyword evidence="3" id="KW-1185">Reference proteome</keyword>
<organism evidence="2 3">
    <name type="scientific">Haematococcus lacustris</name>
    <name type="common">Green alga</name>
    <name type="synonym">Haematococcus pluvialis</name>
    <dbReference type="NCBI Taxonomy" id="44745"/>
    <lineage>
        <taxon>Eukaryota</taxon>
        <taxon>Viridiplantae</taxon>
        <taxon>Chlorophyta</taxon>
        <taxon>core chlorophytes</taxon>
        <taxon>Chlorophyceae</taxon>
        <taxon>CS clade</taxon>
        <taxon>Chlamydomonadales</taxon>
        <taxon>Haematococcaceae</taxon>
        <taxon>Haematococcus</taxon>
    </lineage>
</organism>
<protein>
    <submittedName>
        <fullName evidence="2">Uncharacterized protein</fullName>
    </submittedName>
</protein>
<feature type="region of interest" description="Disordered" evidence="1">
    <location>
        <begin position="1"/>
        <end position="80"/>
    </location>
</feature>
<comment type="caution">
    <text evidence="2">The sequence shown here is derived from an EMBL/GenBank/DDBJ whole genome shotgun (WGS) entry which is preliminary data.</text>
</comment>
<dbReference type="Proteomes" id="UP000485058">
    <property type="component" value="Unassembled WGS sequence"/>
</dbReference>
<accession>A0A6A0A6X4</accession>
<evidence type="ECO:0000313" key="2">
    <source>
        <dbReference type="EMBL" id="GFH28258.1"/>
    </source>
</evidence>
<evidence type="ECO:0000256" key="1">
    <source>
        <dbReference type="SAM" id="MobiDB-lite"/>
    </source>
</evidence>
<feature type="compositionally biased region" description="Low complexity" evidence="1">
    <location>
        <begin position="11"/>
        <end position="21"/>
    </location>
</feature>
<dbReference type="EMBL" id="BLLF01003805">
    <property type="protein sequence ID" value="GFH28258.1"/>
    <property type="molecule type" value="Genomic_DNA"/>
</dbReference>
<gene>
    <name evidence="2" type="ORF">HaLaN_26725</name>
</gene>
<evidence type="ECO:0000313" key="3">
    <source>
        <dbReference type="Proteomes" id="UP000485058"/>
    </source>
</evidence>